<feature type="transmembrane region" description="Helical" evidence="2">
    <location>
        <begin position="125"/>
        <end position="146"/>
    </location>
</feature>
<proteinExistence type="predicted"/>
<protein>
    <submittedName>
        <fullName evidence="3">Uncharacterized protein</fullName>
    </submittedName>
</protein>
<dbReference type="AlphaFoldDB" id="A0A4Q7M0S9"/>
<dbReference type="RefSeq" id="WP_130412467.1">
    <property type="nucleotide sequence ID" value="NZ_SGWX01000001.1"/>
</dbReference>
<evidence type="ECO:0000313" key="3">
    <source>
        <dbReference type="EMBL" id="RZS60503.1"/>
    </source>
</evidence>
<comment type="caution">
    <text evidence="3">The sequence shown here is derived from an EMBL/GenBank/DDBJ whole genome shotgun (WGS) entry which is preliminary data.</text>
</comment>
<dbReference type="Proteomes" id="UP000293852">
    <property type="component" value="Unassembled WGS sequence"/>
</dbReference>
<dbReference type="OrthoDB" id="5147993at2"/>
<feature type="region of interest" description="Disordered" evidence="1">
    <location>
        <begin position="1"/>
        <end position="117"/>
    </location>
</feature>
<keyword evidence="2" id="KW-0812">Transmembrane</keyword>
<sequence length="193" mass="19790">MAGTSTGGGTGREDDTQGEDARSASGDPSIGDAEVEARWADIVAQLGQMERDAAPDDVGPGPTTSAPRSPAAPEAEPPATTGHVVARTPGPRDWPTTPEVEALEDAESHFEPPEPGPVLTSRDPLVTLAWAGAAGIPLLAVVALIVRSFVPATHVPGWVGPAAALAFLASVAVLVWRMPQRRDPSDDDDGAVV</sequence>
<evidence type="ECO:0000256" key="1">
    <source>
        <dbReference type="SAM" id="MobiDB-lite"/>
    </source>
</evidence>
<dbReference type="EMBL" id="SGWX01000001">
    <property type="protein sequence ID" value="RZS60503.1"/>
    <property type="molecule type" value="Genomic_DNA"/>
</dbReference>
<accession>A0A4Q7M0S9</accession>
<keyword evidence="4" id="KW-1185">Reference proteome</keyword>
<keyword evidence="2" id="KW-1133">Transmembrane helix</keyword>
<organism evidence="3 4">
    <name type="scientific">Xylanimonas ulmi</name>
    <dbReference type="NCBI Taxonomy" id="228973"/>
    <lineage>
        <taxon>Bacteria</taxon>
        <taxon>Bacillati</taxon>
        <taxon>Actinomycetota</taxon>
        <taxon>Actinomycetes</taxon>
        <taxon>Micrococcales</taxon>
        <taxon>Promicromonosporaceae</taxon>
        <taxon>Xylanimonas</taxon>
    </lineage>
</organism>
<feature type="compositionally biased region" description="Gly residues" evidence="1">
    <location>
        <begin position="1"/>
        <end position="10"/>
    </location>
</feature>
<name>A0A4Q7M0S9_9MICO</name>
<keyword evidence="2" id="KW-0472">Membrane</keyword>
<feature type="compositionally biased region" description="Basic and acidic residues" evidence="1">
    <location>
        <begin position="11"/>
        <end position="22"/>
    </location>
</feature>
<feature type="transmembrane region" description="Helical" evidence="2">
    <location>
        <begin position="158"/>
        <end position="176"/>
    </location>
</feature>
<gene>
    <name evidence="3" type="ORF">EV386_0761</name>
</gene>
<feature type="compositionally biased region" description="Low complexity" evidence="1">
    <location>
        <begin position="59"/>
        <end position="81"/>
    </location>
</feature>
<evidence type="ECO:0000256" key="2">
    <source>
        <dbReference type="SAM" id="Phobius"/>
    </source>
</evidence>
<reference evidence="3 4" key="1">
    <citation type="submission" date="2019-02" db="EMBL/GenBank/DDBJ databases">
        <title>Sequencing the genomes of 1000 actinobacteria strains.</title>
        <authorList>
            <person name="Klenk H.-P."/>
        </authorList>
    </citation>
    <scope>NUCLEOTIDE SEQUENCE [LARGE SCALE GENOMIC DNA]</scope>
    <source>
        <strain evidence="3 4">DSM 16932</strain>
    </source>
</reference>
<evidence type="ECO:0000313" key="4">
    <source>
        <dbReference type="Proteomes" id="UP000293852"/>
    </source>
</evidence>